<name>A0A3S0ZYF9_ELYCH</name>
<dbReference type="Gene3D" id="1.10.600.10">
    <property type="entry name" value="Farnesyl Diphosphate Synthase"/>
    <property type="match status" value="1"/>
</dbReference>
<reference evidence="2 3" key="1">
    <citation type="submission" date="2019-01" db="EMBL/GenBank/DDBJ databases">
        <title>A draft genome assembly of the solar-powered sea slug Elysia chlorotica.</title>
        <authorList>
            <person name="Cai H."/>
            <person name="Li Q."/>
            <person name="Fang X."/>
            <person name="Li J."/>
            <person name="Curtis N.E."/>
            <person name="Altenburger A."/>
            <person name="Shibata T."/>
            <person name="Feng M."/>
            <person name="Maeda T."/>
            <person name="Schwartz J.A."/>
            <person name="Shigenobu S."/>
            <person name="Lundholm N."/>
            <person name="Nishiyama T."/>
            <person name="Yang H."/>
            <person name="Hasebe M."/>
            <person name="Li S."/>
            <person name="Pierce S.K."/>
            <person name="Wang J."/>
        </authorList>
    </citation>
    <scope>NUCLEOTIDE SEQUENCE [LARGE SCALE GENOMIC DNA]</scope>
    <source>
        <strain evidence="2">EC2010</strain>
        <tissue evidence="2">Whole organism of an adult</tissue>
    </source>
</reference>
<dbReference type="EMBL" id="RQTK01000148">
    <property type="protein sequence ID" value="RUS86164.1"/>
    <property type="molecule type" value="Genomic_DNA"/>
</dbReference>
<dbReference type="GO" id="GO:0004659">
    <property type="term" value="F:prenyltransferase activity"/>
    <property type="evidence" value="ECO:0007669"/>
    <property type="project" value="InterPro"/>
</dbReference>
<sequence>MALSSRQFVNICKRCALRINTDPANSSLLSNSTSPNLKFYALLSHAIPIQYKNNSLMRDKNLFEVSYQMREYGLWGLGGKKNLDTAVSDAEKIVGYPTSFLSLRCLLSDEMSNVALHMRKLVGTKHPLLKTARGMVFDGNHNLQMKGLFVMLISKAAGPSPQDDFVHEEMVSGVYPNQRSLAEIMEIIHTSYLIHKGVVNLESVLPEHGPVADMEFGNKMAVLSGDYLLASACRGLAKLGNPKVVEEVASSIADMMTAEFTNYTDPDGKQMIPQSCQGFSDWLKQTYFSIGSLLAKSCQSAMRLAGHSDHFKNMAFAFGENVSYAEQLAQDIKPFTSADELPGLSLTSAPVLLYRERVPAEEFTNLERLWQEGPANYHEIVSLVLKSGAVSYCKELLEQYRDKAISSLDCYSESEAKSALVNMVNAVSHVR</sequence>
<dbReference type="STRING" id="188477.A0A3S0ZYF9"/>
<evidence type="ECO:0000256" key="1">
    <source>
        <dbReference type="RuleBase" id="RU004466"/>
    </source>
</evidence>
<evidence type="ECO:0008006" key="4">
    <source>
        <dbReference type="Google" id="ProtNLM"/>
    </source>
</evidence>
<dbReference type="GO" id="GO:0005739">
    <property type="term" value="C:mitochondrion"/>
    <property type="evidence" value="ECO:0007669"/>
    <property type="project" value="TreeGrafter"/>
</dbReference>
<accession>A0A3S0ZYF9</accession>
<evidence type="ECO:0000313" key="3">
    <source>
        <dbReference type="Proteomes" id="UP000271974"/>
    </source>
</evidence>
<dbReference type="PANTHER" id="PTHR12001:SF55">
    <property type="entry name" value="ALL TRANS-POLYPRENYL-DIPHOSPHATE SYNTHASE PDSS2"/>
    <property type="match status" value="1"/>
</dbReference>
<comment type="similarity">
    <text evidence="1">Belongs to the FPP/GGPP synthase family.</text>
</comment>
<comment type="caution">
    <text evidence="2">The sequence shown here is derived from an EMBL/GenBank/DDBJ whole genome shotgun (WGS) entry which is preliminary data.</text>
</comment>
<dbReference type="InterPro" id="IPR008949">
    <property type="entry name" value="Isoprenoid_synthase_dom_sf"/>
</dbReference>
<keyword evidence="3" id="KW-1185">Reference proteome</keyword>
<dbReference type="GO" id="GO:1990234">
    <property type="term" value="C:transferase complex"/>
    <property type="evidence" value="ECO:0007669"/>
    <property type="project" value="TreeGrafter"/>
</dbReference>
<keyword evidence="1" id="KW-0808">Transferase</keyword>
<dbReference type="OrthoDB" id="9983019at2759"/>
<dbReference type="PANTHER" id="PTHR12001">
    <property type="entry name" value="GERANYLGERANYL PYROPHOSPHATE SYNTHASE"/>
    <property type="match status" value="1"/>
</dbReference>
<proteinExistence type="inferred from homology"/>
<dbReference type="Pfam" id="PF00348">
    <property type="entry name" value="polyprenyl_synt"/>
    <property type="match status" value="1"/>
</dbReference>
<dbReference type="Proteomes" id="UP000271974">
    <property type="component" value="Unassembled WGS sequence"/>
</dbReference>
<evidence type="ECO:0000313" key="2">
    <source>
        <dbReference type="EMBL" id="RUS86164.1"/>
    </source>
</evidence>
<dbReference type="InterPro" id="IPR000092">
    <property type="entry name" value="Polyprenyl_synt"/>
</dbReference>
<dbReference type="GO" id="GO:0008299">
    <property type="term" value="P:isoprenoid biosynthetic process"/>
    <property type="evidence" value="ECO:0007669"/>
    <property type="project" value="InterPro"/>
</dbReference>
<protein>
    <recommendedName>
        <fullName evidence="4">Decaprenyl-diphosphate synthase subunit 2</fullName>
    </recommendedName>
</protein>
<organism evidence="2 3">
    <name type="scientific">Elysia chlorotica</name>
    <name type="common">Eastern emerald elysia</name>
    <name type="synonym">Sea slug</name>
    <dbReference type="NCBI Taxonomy" id="188477"/>
    <lineage>
        <taxon>Eukaryota</taxon>
        <taxon>Metazoa</taxon>
        <taxon>Spiralia</taxon>
        <taxon>Lophotrochozoa</taxon>
        <taxon>Mollusca</taxon>
        <taxon>Gastropoda</taxon>
        <taxon>Heterobranchia</taxon>
        <taxon>Euthyneura</taxon>
        <taxon>Panpulmonata</taxon>
        <taxon>Sacoglossa</taxon>
        <taxon>Placobranchoidea</taxon>
        <taxon>Plakobranchidae</taxon>
        <taxon>Elysia</taxon>
    </lineage>
</organism>
<gene>
    <name evidence="2" type="ORF">EGW08_006058</name>
</gene>
<dbReference type="SUPFAM" id="SSF48576">
    <property type="entry name" value="Terpenoid synthases"/>
    <property type="match status" value="1"/>
</dbReference>
<dbReference type="AlphaFoldDB" id="A0A3S0ZYF9"/>
<dbReference type="GO" id="GO:0006744">
    <property type="term" value="P:ubiquinone biosynthetic process"/>
    <property type="evidence" value="ECO:0007669"/>
    <property type="project" value="TreeGrafter"/>
</dbReference>